<dbReference type="EMBL" id="FTNI01000015">
    <property type="protein sequence ID" value="SIR76914.1"/>
    <property type="molecule type" value="Genomic_DNA"/>
</dbReference>
<dbReference type="Gene3D" id="3.30.450.40">
    <property type="match status" value="1"/>
</dbReference>
<dbReference type="SUPFAM" id="SSF55781">
    <property type="entry name" value="GAF domain-like"/>
    <property type="match status" value="1"/>
</dbReference>
<dbReference type="InterPro" id="IPR003018">
    <property type="entry name" value="GAF"/>
</dbReference>
<organism evidence="2 3">
    <name type="scientific">Microbispora rosea</name>
    <dbReference type="NCBI Taxonomy" id="58117"/>
    <lineage>
        <taxon>Bacteria</taxon>
        <taxon>Bacillati</taxon>
        <taxon>Actinomycetota</taxon>
        <taxon>Actinomycetes</taxon>
        <taxon>Streptosporangiales</taxon>
        <taxon>Streptosporangiaceae</taxon>
        <taxon>Microbispora</taxon>
    </lineage>
</organism>
<dbReference type="AlphaFoldDB" id="A0A1N7DM56"/>
<name>A0A1N7DM56_9ACTN</name>
<dbReference type="OrthoDB" id="5243158at2"/>
<keyword evidence="3" id="KW-1185">Reference proteome</keyword>
<reference evidence="3" key="1">
    <citation type="submission" date="2017-01" db="EMBL/GenBank/DDBJ databases">
        <authorList>
            <person name="Varghese N."/>
            <person name="Submissions S."/>
        </authorList>
    </citation>
    <scope>NUCLEOTIDE SEQUENCE [LARGE SCALE GENOMIC DNA]</scope>
    <source>
        <strain evidence="3">ATCC 12950</strain>
    </source>
</reference>
<dbReference type="STRING" id="58117.SAMN05421833_11521"/>
<dbReference type="Proteomes" id="UP000186096">
    <property type="component" value="Unassembled WGS sequence"/>
</dbReference>
<dbReference type="Pfam" id="PF01590">
    <property type="entry name" value="GAF"/>
    <property type="match status" value="1"/>
</dbReference>
<evidence type="ECO:0000259" key="1">
    <source>
        <dbReference type="SMART" id="SM00065"/>
    </source>
</evidence>
<sequence>MSVHERHSDSEITERRLLQSTVEVARHVFDSAAASVFLVDQETGDLVFEAVSGEGEQHLVGTRFPAGTGIAGWVAASGQPMIADEVAAVPQFAHDAAESTGYVPHSIMAAPVIRQESCIGVLEVLDRSATWRGDLADVDLLAMLAAQAAYGLDLLLRLRRAETTLPTAPGGDDVHVLLQRISDRVPRGGGAADPTALKLLAVAEELLH</sequence>
<proteinExistence type="predicted"/>
<accession>A0A1N7DM56</accession>
<dbReference type="RefSeq" id="WP_076437024.1">
    <property type="nucleotide sequence ID" value="NZ_FTNI01000015.1"/>
</dbReference>
<gene>
    <name evidence="2" type="ORF">SAMN05421833_11521</name>
</gene>
<dbReference type="InterPro" id="IPR029016">
    <property type="entry name" value="GAF-like_dom_sf"/>
</dbReference>
<feature type="domain" description="GAF" evidence="1">
    <location>
        <begin position="13"/>
        <end position="162"/>
    </location>
</feature>
<evidence type="ECO:0000313" key="3">
    <source>
        <dbReference type="Proteomes" id="UP000186096"/>
    </source>
</evidence>
<protein>
    <submittedName>
        <fullName evidence="2">GAF domain-containing protein</fullName>
    </submittedName>
</protein>
<evidence type="ECO:0000313" key="2">
    <source>
        <dbReference type="EMBL" id="SIR76914.1"/>
    </source>
</evidence>
<dbReference type="SMART" id="SM00065">
    <property type="entry name" value="GAF"/>
    <property type="match status" value="1"/>
</dbReference>